<evidence type="ECO:0000256" key="5">
    <source>
        <dbReference type="ARBA" id="ARBA00022801"/>
    </source>
</evidence>
<dbReference type="Gene3D" id="1.50.10.10">
    <property type="match status" value="1"/>
</dbReference>
<name>A0A8A3P4L5_9HELO</name>
<evidence type="ECO:0000256" key="11">
    <source>
        <dbReference type="PIRSR" id="PIRSR601382-2"/>
    </source>
</evidence>
<dbReference type="InterPro" id="IPR050749">
    <property type="entry name" value="Glycosyl_Hydrolase_47"/>
</dbReference>
<evidence type="ECO:0000256" key="8">
    <source>
        <dbReference type="ARBA" id="ARBA00047669"/>
    </source>
</evidence>
<feature type="active site" description="Proton donor" evidence="10">
    <location>
        <position position="272"/>
    </location>
</feature>
<evidence type="ECO:0000256" key="6">
    <source>
        <dbReference type="ARBA" id="ARBA00022837"/>
    </source>
</evidence>
<dbReference type="UniPathway" id="UPA00378"/>
<keyword evidence="14" id="KW-0812">Transmembrane</keyword>
<dbReference type="GO" id="GO:0036503">
    <property type="term" value="P:ERAD pathway"/>
    <property type="evidence" value="ECO:0007669"/>
    <property type="project" value="UniProtKB-ARBA"/>
</dbReference>
<reference evidence="15" key="1">
    <citation type="submission" date="2020-10" db="EMBL/GenBank/DDBJ databases">
        <title>Genome Sequence of Monilinia vaccinii-corymbosi Sheds Light on Mummy Berry Disease Infection of Blueberry and Mating Type.</title>
        <authorList>
            <person name="Yow A.G."/>
            <person name="Zhang Y."/>
            <person name="Bansal K."/>
            <person name="Eacker S.M."/>
            <person name="Sullivan S."/>
            <person name="Liachko I."/>
            <person name="Cubeta M.A."/>
            <person name="Rollins J.A."/>
            <person name="Ashrafi H."/>
        </authorList>
    </citation>
    <scope>NUCLEOTIDE SEQUENCE</scope>
    <source>
        <strain evidence="15">RL-1</strain>
    </source>
</reference>
<keyword evidence="4 11" id="KW-0479">Metal-binding</keyword>
<dbReference type="Pfam" id="PF01532">
    <property type="entry name" value="Glyco_hydro_47"/>
    <property type="match status" value="1"/>
</dbReference>
<dbReference type="GO" id="GO:0005783">
    <property type="term" value="C:endoplasmic reticulum"/>
    <property type="evidence" value="ECO:0007669"/>
    <property type="project" value="TreeGrafter"/>
</dbReference>
<comment type="similarity">
    <text evidence="3 13">Belongs to the glycosyl hydrolase 47 family.</text>
</comment>
<dbReference type="SUPFAM" id="SSF48225">
    <property type="entry name" value="Seven-hairpin glycosidases"/>
    <property type="match status" value="1"/>
</dbReference>
<dbReference type="GO" id="GO:0016020">
    <property type="term" value="C:membrane"/>
    <property type="evidence" value="ECO:0007669"/>
    <property type="project" value="InterPro"/>
</dbReference>
<evidence type="ECO:0000256" key="14">
    <source>
        <dbReference type="SAM" id="Phobius"/>
    </source>
</evidence>
<comment type="cofactor">
    <cofactor evidence="1 11">
        <name>Ca(2+)</name>
        <dbReference type="ChEBI" id="CHEBI:29108"/>
    </cofactor>
</comment>
<dbReference type="InterPro" id="IPR012341">
    <property type="entry name" value="6hp_glycosidase-like_sf"/>
</dbReference>
<dbReference type="EMBL" id="CP063405">
    <property type="protein sequence ID" value="QSZ30236.1"/>
    <property type="molecule type" value="Genomic_DNA"/>
</dbReference>
<protein>
    <recommendedName>
        <fullName evidence="13">alpha-1,2-Mannosidase</fullName>
        <ecNumber evidence="13">3.2.1.-</ecNumber>
    </recommendedName>
</protein>
<sequence length="734" mass="83028">MNSRDPFNLRRSPAFNILRGTAAQAASNVSKRVKEAKEAGAQAYESGKQAVEEMSTFSIPKNVPSFTDPQRNLENKAWAASGMTARTSAANTSGGVISGMQDRVGSLFGENRDLPMYKDKPYSYASSRRLQPFYKRRRVVLGIIALVFFVSYFLGFFGSSGESKQKQKDRWTWLQRSEKGQKTIDWLDRRERVKEAFTLSWDAYERYAWGYDTFHPVSKQGAQMAPKGMGWIIVDALDTMILMNLTSRVQHAREWITNSLDYDQDQEVNTFETTIRMLGGLLSAHYLSTEYPHLAPLTEDDEGASGEDLYLEKSRDLADRLIGAFDSPSGIPFASVNLKTNKGVPSHDDGGASSTAEAATLQLEMKYLTKLTGETEYWERAERVMKIIDDNGMEDGLLPIYIYASTGKFRGNNIRLGSRGDSYYEYLIKQYLQTSKEEPIYEELWHEALNGVRKHLITYSSPSRFTVLAERPEGLDGALSPKMDHLVCFMGGTIALGATGGISEAEARKLPSWSAKKDEEMKLARELTHTCWGMYRVMATGLAPEIAHFNIDDPPLPEDAPHQAPSNFDDTENQEWRKDFIIKNSDNHNLQRPETIETLFYMWRITGEEMYREWGWEMFTAFMNYTAVKEGGGFTSLSNANVLPPQIKDNMESFWLAETLKYFYLLFSPNDLLPLDQIVINTEAHAFPRFKMGPLLSTGWKRKPRGPDGKVLPEPAKKVEAKEVLINEANKNGA</sequence>
<keyword evidence="16" id="KW-1185">Reference proteome</keyword>
<dbReference type="PANTHER" id="PTHR11742">
    <property type="entry name" value="MANNOSYL-OLIGOSACCHARIDE ALPHA-1,2-MANNOSIDASE-RELATED"/>
    <property type="match status" value="1"/>
</dbReference>
<keyword evidence="13" id="KW-0326">Glycosidase</keyword>
<dbReference type="GO" id="GO:0005975">
    <property type="term" value="P:carbohydrate metabolic process"/>
    <property type="evidence" value="ECO:0007669"/>
    <property type="project" value="InterPro"/>
</dbReference>
<dbReference type="GO" id="GO:0005509">
    <property type="term" value="F:calcium ion binding"/>
    <property type="evidence" value="ECO:0007669"/>
    <property type="project" value="InterPro"/>
</dbReference>
<comment type="catalytic activity">
    <reaction evidence="9">
        <text>N(4)-(alpha-D-Man-(1-&gt;2)-alpha-D-Man-(1-&gt;2)-alpha-D-Man-(1-&gt;3)-[alpha-D-Man-(1-&gt;2)-alpha-D-Man-(1-&gt;3)-[alpha-D-Man-(1-&gt;2)-alpha-D-Man-(1-&gt;6)]-alpha-D-Man-(1-&gt;6)]-beta-D-Man-(1-&gt;4)-beta-D-GlcNAc-(1-&gt;4)-beta-D-GlcNAc)-L-asparaginyl-[protein] (N-glucan mannose isomer 9A1,2,3B1,2,3) + 4 H2O = N(4)-(alpha-D-Man-(1-&gt;3)-[alpha-D-Man-(1-&gt;3)-[alpha-D-Man-(1-&gt;6)]-alpha-D-Man-(1-&gt;6)]-beta-D-Man-(1-&gt;4)-beta-D-GlcNAc-(1-&gt;4)-beta-D-GlcNAc)-L-asparaginyl-[protein] (N-glucan mannose isomer 5A1,2) + 4 beta-D-mannose</text>
        <dbReference type="Rhea" id="RHEA:56008"/>
        <dbReference type="Rhea" id="RHEA-COMP:14356"/>
        <dbReference type="Rhea" id="RHEA-COMP:14367"/>
        <dbReference type="ChEBI" id="CHEBI:15377"/>
        <dbReference type="ChEBI" id="CHEBI:28563"/>
        <dbReference type="ChEBI" id="CHEBI:59087"/>
        <dbReference type="ChEBI" id="CHEBI:139493"/>
        <dbReference type="EC" id="3.2.1.113"/>
    </reaction>
</comment>
<dbReference type="GO" id="GO:0004571">
    <property type="term" value="F:mannosyl-oligosaccharide 1,2-alpha-mannosidase activity"/>
    <property type="evidence" value="ECO:0007669"/>
    <property type="project" value="UniProtKB-EC"/>
</dbReference>
<evidence type="ECO:0000256" key="9">
    <source>
        <dbReference type="ARBA" id="ARBA00048605"/>
    </source>
</evidence>
<evidence type="ECO:0000313" key="15">
    <source>
        <dbReference type="EMBL" id="QSZ30236.1"/>
    </source>
</evidence>
<dbReference type="OrthoDB" id="8118055at2759"/>
<proteinExistence type="inferred from homology"/>
<feature type="binding site" evidence="11">
    <location>
        <position position="682"/>
    </location>
    <ligand>
        <name>Ca(2+)</name>
        <dbReference type="ChEBI" id="CHEBI:29108"/>
    </ligand>
</feature>
<dbReference type="EC" id="3.2.1.-" evidence="13"/>
<keyword evidence="14" id="KW-0472">Membrane</keyword>
<feature type="disulfide bond" evidence="12">
    <location>
        <begin position="488"/>
        <end position="531"/>
    </location>
</feature>
<evidence type="ECO:0000256" key="4">
    <source>
        <dbReference type="ARBA" id="ARBA00022723"/>
    </source>
</evidence>
<dbReference type="PRINTS" id="PR00747">
    <property type="entry name" value="GLYHDRLASE47"/>
</dbReference>
<feature type="transmembrane region" description="Helical" evidence="14">
    <location>
        <begin position="139"/>
        <end position="158"/>
    </location>
</feature>
<feature type="active site" evidence="10">
    <location>
        <position position="421"/>
    </location>
</feature>
<dbReference type="InterPro" id="IPR001382">
    <property type="entry name" value="Glyco_hydro_47"/>
</dbReference>
<comment type="catalytic activity">
    <reaction evidence="8">
        <text>N(4)-(alpha-D-Man-(1-&gt;2)-alpha-D-Man-(1-&gt;2)-alpha-D-Man-(1-&gt;3)-[alpha-D-Man-(1-&gt;3)-[alpha-D-Man-(1-&gt;2)-alpha-D-Man-(1-&gt;6)]-alpha-D-Man-(1-&gt;6)]-beta-D-Man-(1-&gt;4)-beta-D-GlcNAc-(1-&gt;4)-beta-D-GlcNAc)-L-asparaginyl-[protein] (N-glucan mannose isomer 8A1,2,3B1,3) + 3 H2O = N(4)-(alpha-D-Man-(1-&gt;3)-[alpha-D-Man-(1-&gt;3)-[alpha-D-Man-(1-&gt;6)]-alpha-D-Man-(1-&gt;6)]-beta-D-Man-(1-&gt;4)-beta-D-GlcNAc-(1-&gt;4)-beta-D-GlcNAc)-L-asparaginyl-[protein] (N-glucan mannose isomer 5A1,2) + 3 beta-D-mannose</text>
        <dbReference type="Rhea" id="RHEA:56028"/>
        <dbReference type="Rhea" id="RHEA-COMP:14358"/>
        <dbReference type="Rhea" id="RHEA-COMP:14367"/>
        <dbReference type="ChEBI" id="CHEBI:15377"/>
        <dbReference type="ChEBI" id="CHEBI:28563"/>
        <dbReference type="ChEBI" id="CHEBI:59087"/>
        <dbReference type="ChEBI" id="CHEBI:60628"/>
        <dbReference type="EC" id="3.2.1.113"/>
    </reaction>
</comment>
<keyword evidence="5 13" id="KW-0378">Hydrolase</keyword>
<dbReference type="AlphaFoldDB" id="A0A8A3P4L5"/>
<evidence type="ECO:0000256" key="7">
    <source>
        <dbReference type="ARBA" id="ARBA00023157"/>
    </source>
</evidence>
<comment type="pathway">
    <text evidence="2">Protein modification; protein glycosylation.</text>
</comment>
<feature type="active site" evidence="10">
    <location>
        <position position="594"/>
    </location>
</feature>
<dbReference type="Proteomes" id="UP000672032">
    <property type="component" value="Chromosome 1"/>
</dbReference>
<keyword evidence="7 12" id="KW-1015">Disulfide bond</keyword>
<evidence type="ECO:0000256" key="3">
    <source>
        <dbReference type="ARBA" id="ARBA00007658"/>
    </source>
</evidence>
<feature type="active site" description="Proton donor" evidence="10">
    <location>
        <position position="545"/>
    </location>
</feature>
<evidence type="ECO:0000256" key="2">
    <source>
        <dbReference type="ARBA" id="ARBA00004922"/>
    </source>
</evidence>
<evidence type="ECO:0000313" key="16">
    <source>
        <dbReference type="Proteomes" id="UP000672032"/>
    </source>
</evidence>
<evidence type="ECO:0000256" key="10">
    <source>
        <dbReference type="PIRSR" id="PIRSR601382-1"/>
    </source>
</evidence>
<evidence type="ECO:0000256" key="12">
    <source>
        <dbReference type="PIRSR" id="PIRSR601382-3"/>
    </source>
</evidence>
<keyword evidence="6 11" id="KW-0106">Calcium</keyword>
<keyword evidence="14" id="KW-1133">Transmembrane helix</keyword>
<dbReference type="InterPro" id="IPR036026">
    <property type="entry name" value="Seven-hairpin_glycosidases"/>
</dbReference>
<gene>
    <name evidence="15" type="ORF">DSL72_004758</name>
</gene>
<dbReference type="PANTHER" id="PTHR11742:SF55">
    <property type="entry name" value="ENDOPLASMIC RETICULUM MANNOSYL-OLIGOSACCHARIDE 1,2-ALPHA-MANNOSIDASE"/>
    <property type="match status" value="1"/>
</dbReference>
<evidence type="ECO:0000256" key="13">
    <source>
        <dbReference type="RuleBase" id="RU361193"/>
    </source>
</evidence>
<organism evidence="15 16">
    <name type="scientific">Monilinia vaccinii-corymbosi</name>
    <dbReference type="NCBI Taxonomy" id="61207"/>
    <lineage>
        <taxon>Eukaryota</taxon>
        <taxon>Fungi</taxon>
        <taxon>Dikarya</taxon>
        <taxon>Ascomycota</taxon>
        <taxon>Pezizomycotina</taxon>
        <taxon>Leotiomycetes</taxon>
        <taxon>Helotiales</taxon>
        <taxon>Sclerotiniaceae</taxon>
        <taxon>Monilinia</taxon>
    </lineage>
</organism>
<evidence type="ECO:0000256" key="1">
    <source>
        <dbReference type="ARBA" id="ARBA00001913"/>
    </source>
</evidence>
<accession>A0A8A3P4L5</accession>